<accession>A0ABQ6IJJ5</accession>
<evidence type="ECO:0000256" key="3">
    <source>
        <dbReference type="ARBA" id="ARBA00022989"/>
    </source>
</evidence>
<evidence type="ECO:0000256" key="5">
    <source>
        <dbReference type="SAM" id="Phobius"/>
    </source>
</evidence>
<feature type="domain" description="Cation efflux protein transmembrane" evidence="6">
    <location>
        <begin position="20"/>
        <end position="184"/>
    </location>
</feature>
<sequence>MDDARGDEAQVDPRTVRRTVLAAAGLNLGYFWVQVAVALAIGSVALFADSVDFLEDTAVNLLIFVALGWPLARRALVGRVMAGIILIPSVAAAWMALVQARNPEPPDVTALVVTAGGAMVVNGACALILARIRRHGGSLTAAAFLSARNDVLVNLTIIVMALVTWWTDSGWPDIVLGVVILLLNATAAKEVWEVATEEHLAAKALAGEDIDDD</sequence>
<evidence type="ECO:0000256" key="1">
    <source>
        <dbReference type="ARBA" id="ARBA00004141"/>
    </source>
</evidence>
<keyword evidence="8" id="KW-1185">Reference proteome</keyword>
<dbReference type="SUPFAM" id="SSF161111">
    <property type="entry name" value="Cation efflux protein transmembrane domain-like"/>
    <property type="match status" value="1"/>
</dbReference>
<evidence type="ECO:0000259" key="6">
    <source>
        <dbReference type="Pfam" id="PF01545"/>
    </source>
</evidence>
<keyword evidence="3 5" id="KW-1133">Transmembrane helix</keyword>
<evidence type="ECO:0000313" key="7">
    <source>
        <dbReference type="EMBL" id="GMA38097.1"/>
    </source>
</evidence>
<dbReference type="RefSeq" id="WP_284302200.1">
    <property type="nucleotide sequence ID" value="NZ_BSUO01000001.1"/>
</dbReference>
<dbReference type="Proteomes" id="UP001157126">
    <property type="component" value="Unassembled WGS sequence"/>
</dbReference>
<feature type="transmembrane region" description="Helical" evidence="5">
    <location>
        <begin position="20"/>
        <end position="47"/>
    </location>
</feature>
<feature type="transmembrane region" description="Helical" evidence="5">
    <location>
        <begin position="53"/>
        <end position="72"/>
    </location>
</feature>
<reference evidence="8" key="1">
    <citation type="journal article" date="2019" name="Int. J. Syst. Evol. Microbiol.">
        <title>The Global Catalogue of Microorganisms (GCM) 10K type strain sequencing project: providing services to taxonomists for standard genome sequencing and annotation.</title>
        <authorList>
            <consortium name="The Broad Institute Genomics Platform"/>
            <consortium name="The Broad Institute Genome Sequencing Center for Infectious Disease"/>
            <person name="Wu L."/>
            <person name="Ma J."/>
        </authorList>
    </citation>
    <scope>NUCLEOTIDE SEQUENCE [LARGE SCALE GENOMIC DNA]</scope>
    <source>
        <strain evidence="8">NBRC 113072</strain>
    </source>
</reference>
<comment type="subcellular location">
    <subcellularLocation>
        <location evidence="1">Membrane</location>
        <topology evidence="1">Multi-pass membrane protein</topology>
    </subcellularLocation>
</comment>
<name>A0ABQ6IJJ5_9MICO</name>
<evidence type="ECO:0000256" key="4">
    <source>
        <dbReference type="ARBA" id="ARBA00023136"/>
    </source>
</evidence>
<organism evidence="7 8">
    <name type="scientific">Mobilicoccus caccae</name>
    <dbReference type="NCBI Taxonomy" id="1859295"/>
    <lineage>
        <taxon>Bacteria</taxon>
        <taxon>Bacillati</taxon>
        <taxon>Actinomycetota</taxon>
        <taxon>Actinomycetes</taxon>
        <taxon>Micrococcales</taxon>
        <taxon>Dermatophilaceae</taxon>
        <taxon>Mobilicoccus</taxon>
    </lineage>
</organism>
<dbReference type="InterPro" id="IPR058533">
    <property type="entry name" value="Cation_efflux_TM"/>
</dbReference>
<feature type="transmembrane region" description="Helical" evidence="5">
    <location>
        <begin position="151"/>
        <end position="168"/>
    </location>
</feature>
<keyword evidence="2 5" id="KW-0812">Transmembrane</keyword>
<dbReference type="Gene3D" id="1.20.1510.10">
    <property type="entry name" value="Cation efflux protein transmembrane domain"/>
    <property type="match status" value="1"/>
</dbReference>
<comment type="caution">
    <text evidence="7">The sequence shown here is derived from an EMBL/GenBank/DDBJ whole genome shotgun (WGS) entry which is preliminary data.</text>
</comment>
<dbReference type="InterPro" id="IPR027469">
    <property type="entry name" value="Cation_efflux_TMD_sf"/>
</dbReference>
<dbReference type="Pfam" id="PF01545">
    <property type="entry name" value="Cation_efflux"/>
    <property type="match status" value="1"/>
</dbReference>
<proteinExistence type="predicted"/>
<feature type="transmembrane region" description="Helical" evidence="5">
    <location>
        <begin position="109"/>
        <end position="130"/>
    </location>
</feature>
<feature type="transmembrane region" description="Helical" evidence="5">
    <location>
        <begin position="79"/>
        <end position="97"/>
    </location>
</feature>
<protein>
    <submittedName>
        <fullName evidence="7">Cobalt transporter</fullName>
    </submittedName>
</protein>
<keyword evidence="4 5" id="KW-0472">Membrane</keyword>
<gene>
    <name evidence="7" type="ORF">GCM10025883_01420</name>
</gene>
<evidence type="ECO:0000256" key="2">
    <source>
        <dbReference type="ARBA" id="ARBA00022692"/>
    </source>
</evidence>
<evidence type="ECO:0000313" key="8">
    <source>
        <dbReference type="Proteomes" id="UP001157126"/>
    </source>
</evidence>
<dbReference type="EMBL" id="BSUO01000001">
    <property type="protein sequence ID" value="GMA38097.1"/>
    <property type="molecule type" value="Genomic_DNA"/>
</dbReference>